<dbReference type="InterPro" id="IPR001647">
    <property type="entry name" value="HTH_TetR"/>
</dbReference>
<dbReference type="EMBL" id="JAWCUA010000003">
    <property type="protein sequence ID" value="MDU0112176.1"/>
    <property type="molecule type" value="Genomic_DNA"/>
</dbReference>
<dbReference type="Pfam" id="PF00440">
    <property type="entry name" value="TetR_N"/>
    <property type="match status" value="1"/>
</dbReference>
<gene>
    <name evidence="4" type="ORF">RT723_04000</name>
</gene>
<dbReference type="Proteomes" id="UP001257914">
    <property type="component" value="Unassembled WGS sequence"/>
</dbReference>
<keyword evidence="1 2" id="KW-0238">DNA-binding</keyword>
<reference evidence="4 5" key="1">
    <citation type="submission" date="2023-10" db="EMBL/GenBank/DDBJ databases">
        <title>Psychrosphaera aquimaarina strain SW33 isolated from seawater.</title>
        <authorList>
            <person name="Bayburt H."/>
            <person name="Kim J.M."/>
            <person name="Choi B.J."/>
            <person name="Jeon C.O."/>
        </authorList>
    </citation>
    <scope>NUCLEOTIDE SEQUENCE [LARGE SCALE GENOMIC DNA]</scope>
    <source>
        <strain evidence="4 5">KCTC 52743</strain>
    </source>
</reference>
<dbReference type="PROSITE" id="PS50977">
    <property type="entry name" value="HTH_TETR_2"/>
    <property type="match status" value="1"/>
</dbReference>
<sequence>MEIKKAKNQKQKLQRVNGILAAAEALFVESGDELPSAIQIANKAEVAKGTLYIYFRTKEAIFLALLEKHLQNWIISFETATRKYETITVDDICTYLTQYWVETPQFGQLCRISDSLLESRVEEKVYIGFQNKTVNGLKRMVPALKELNPDVDSKQWLSLLQRSYQLLTLAWVESHPKFQIAMSETPNFEKLSNELLSPFWQELVQYRKHVPKQKSGWRKLLGN</sequence>
<dbReference type="SUPFAM" id="SSF46689">
    <property type="entry name" value="Homeodomain-like"/>
    <property type="match status" value="1"/>
</dbReference>
<feature type="domain" description="HTH tetR-type" evidence="3">
    <location>
        <begin position="13"/>
        <end position="73"/>
    </location>
</feature>
<proteinExistence type="predicted"/>
<keyword evidence="5" id="KW-1185">Reference proteome</keyword>
<dbReference type="RefSeq" id="WP_315945965.1">
    <property type="nucleotide sequence ID" value="NZ_JAWCUA010000003.1"/>
</dbReference>
<evidence type="ECO:0000256" key="1">
    <source>
        <dbReference type="ARBA" id="ARBA00023125"/>
    </source>
</evidence>
<evidence type="ECO:0000313" key="5">
    <source>
        <dbReference type="Proteomes" id="UP001257914"/>
    </source>
</evidence>
<accession>A0ABU3QXM6</accession>
<comment type="caution">
    <text evidence="4">The sequence shown here is derived from an EMBL/GenBank/DDBJ whole genome shotgun (WGS) entry which is preliminary data.</text>
</comment>
<protein>
    <submittedName>
        <fullName evidence="4">TetR/AcrR family transcriptional regulator</fullName>
    </submittedName>
</protein>
<dbReference type="Gene3D" id="1.10.357.10">
    <property type="entry name" value="Tetracycline Repressor, domain 2"/>
    <property type="match status" value="1"/>
</dbReference>
<evidence type="ECO:0000256" key="2">
    <source>
        <dbReference type="PROSITE-ProRule" id="PRU00335"/>
    </source>
</evidence>
<evidence type="ECO:0000313" key="4">
    <source>
        <dbReference type="EMBL" id="MDU0112176.1"/>
    </source>
</evidence>
<dbReference type="InterPro" id="IPR009057">
    <property type="entry name" value="Homeodomain-like_sf"/>
</dbReference>
<evidence type="ECO:0000259" key="3">
    <source>
        <dbReference type="PROSITE" id="PS50977"/>
    </source>
</evidence>
<feature type="DNA-binding region" description="H-T-H motif" evidence="2">
    <location>
        <begin position="36"/>
        <end position="55"/>
    </location>
</feature>
<name>A0ABU3QXM6_9GAMM</name>
<dbReference type="Pfam" id="PF17929">
    <property type="entry name" value="TetR_C_34"/>
    <property type="match status" value="1"/>
</dbReference>
<dbReference type="PRINTS" id="PR00455">
    <property type="entry name" value="HTHTETR"/>
</dbReference>
<organism evidence="4 5">
    <name type="scientific">Psychrosphaera aquimarina</name>
    <dbReference type="NCBI Taxonomy" id="2044854"/>
    <lineage>
        <taxon>Bacteria</taxon>
        <taxon>Pseudomonadati</taxon>
        <taxon>Pseudomonadota</taxon>
        <taxon>Gammaproteobacteria</taxon>
        <taxon>Alteromonadales</taxon>
        <taxon>Pseudoalteromonadaceae</taxon>
        <taxon>Psychrosphaera</taxon>
    </lineage>
</organism>
<dbReference type="InterPro" id="IPR041483">
    <property type="entry name" value="TetR_C_34"/>
</dbReference>